<reference evidence="7 8" key="1">
    <citation type="submission" date="2019-02" db="EMBL/GenBank/DDBJ databases">
        <authorList>
            <person name="Li Y."/>
        </authorList>
    </citation>
    <scope>NUCLEOTIDE SEQUENCE [LARGE SCALE GENOMIC DNA]</scope>
    <source>
        <strain evidence="7 8">3-7</strain>
    </source>
</reference>
<evidence type="ECO:0000313" key="8">
    <source>
        <dbReference type="Proteomes" id="UP000292085"/>
    </source>
</evidence>
<keyword evidence="4" id="KW-0233">DNA recombination</keyword>
<dbReference type="PROSITE" id="PS51898">
    <property type="entry name" value="TYR_RECOMBINASE"/>
    <property type="match status" value="1"/>
</dbReference>
<dbReference type="InterPro" id="IPR038488">
    <property type="entry name" value="Integrase_DNA-bd_sf"/>
</dbReference>
<dbReference type="Gene3D" id="1.10.150.130">
    <property type="match status" value="1"/>
</dbReference>
<dbReference type="InterPro" id="IPR002104">
    <property type="entry name" value="Integrase_catalytic"/>
</dbReference>
<gene>
    <name evidence="7" type="ORF">EWE75_14570</name>
</gene>
<dbReference type="InterPro" id="IPR013762">
    <property type="entry name" value="Integrase-like_cat_sf"/>
</dbReference>
<name>A0A4Q6Y0K3_9SPHN</name>
<dbReference type="Gene3D" id="1.10.443.10">
    <property type="entry name" value="Intergrase catalytic core"/>
    <property type="match status" value="1"/>
</dbReference>
<keyword evidence="2" id="KW-0229">DNA integration</keyword>
<organism evidence="7 8">
    <name type="scientific">Sphingomonas populi</name>
    <dbReference type="NCBI Taxonomy" id="2484750"/>
    <lineage>
        <taxon>Bacteria</taxon>
        <taxon>Pseudomonadati</taxon>
        <taxon>Pseudomonadota</taxon>
        <taxon>Alphaproteobacteria</taxon>
        <taxon>Sphingomonadales</taxon>
        <taxon>Sphingomonadaceae</taxon>
        <taxon>Sphingomonas</taxon>
    </lineage>
</organism>
<evidence type="ECO:0000256" key="1">
    <source>
        <dbReference type="ARBA" id="ARBA00008857"/>
    </source>
</evidence>
<keyword evidence="3" id="KW-0238">DNA-binding</keyword>
<dbReference type="Proteomes" id="UP000292085">
    <property type="component" value="Unassembled WGS sequence"/>
</dbReference>
<dbReference type="GO" id="GO:0015074">
    <property type="term" value="P:DNA integration"/>
    <property type="evidence" value="ECO:0007669"/>
    <property type="project" value="UniProtKB-KW"/>
</dbReference>
<dbReference type="GO" id="GO:0006310">
    <property type="term" value="P:DNA recombination"/>
    <property type="evidence" value="ECO:0007669"/>
    <property type="project" value="UniProtKB-KW"/>
</dbReference>
<evidence type="ECO:0000256" key="3">
    <source>
        <dbReference type="ARBA" id="ARBA00023125"/>
    </source>
</evidence>
<dbReference type="PANTHER" id="PTHR30629:SF2">
    <property type="entry name" value="PROPHAGE INTEGRASE INTS-RELATED"/>
    <property type="match status" value="1"/>
</dbReference>
<dbReference type="InterPro" id="IPR011010">
    <property type="entry name" value="DNA_brk_join_enz"/>
</dbReference>
<feature type="domain" description="Tyr recombinase" evidence="6">
    <location>
        <begin position="198"/>
        <end position="373"/>
    </location>
</feature>
<dbReference type="InterPro" id="IPR010998">
    <property type="entry name" value="Integrase_recombinase_N"/>
</dbReference>
<comment type="similarity">
    <text evidence="1">Belongs to the 'phage' integrase family.</text>
</comment>
<evidence type="ECO:0000313" key="7">
    <source>
        <dbReference type="EMBL" id="RZF63702.1"/>
    </source>
</evidence>
<dbReference type="InterPro" id="IPR050808">
    <property type="entry name" value="Phage_Integrase"/>
</dbReference>
<dbReference type="InterPro" id="IPR025166">
    <property type="entry name" value="Integrase_DNA_bind_dom"/>
</dbReference>
<dbReference type="CDD" id="cd00801">
    <property type="entry name" value="INT_P4_C"/>
    <property type="match status" value="1"/>
</dbReference>
<dbReference type="Pfam" id="PF13356">
    <property type="entry name" value="Arm-DNA-bind_3"/>
    <property type="match status" value="1"/>
</dbReference>
<dbReference type="Pfam" id="PF00589">
    <property type="entry name" value="Phage_integrase"/>
    <property type="match status" value="1"/>
</dbReference>
<evidence type="ECO:0000256" key="5">
    <source>
        <dbReference type="SAM" id="MobiDB-lite"/>
    </source>
</evidence>
<dbReference type="RefSeq" id="WP_130158747.1">
    <property type="nucleotide sequence ID" value="NZ_SGIS01000022.1"/>
</dbReference>
<evidence type="ECO:0000256" key="4">
    <source>
        <dbReference type="ARBA" id="ARBA00023172"/>
    </source>
</evidence>
<dbReference type="GO" id="GO:0003677">
    <property type="term" value="F:DNA binding"/>
    <property type="evidence" value="ECO:0007669"/>
    <property type="project" value="UniProtKB-KW"/>
</dbReference>
<accession>A0A4Q6Y0K3</accession>
<dbReference type="InterPro" id="IPR053876">
    <property type="entry name" value="Phage_int_M"/>
</dbReference>
<keyword evidence="8" id="KW-1185">Reference proteome</keyword>
<protein>
    <submittedName>
        <fullName evidence="7">Site-specific integrase</fullName>
    </submittedName>
</protein>
<dbReference type="SUPFAM" id="SSF56349">
    <property type="entry name" value="DNA breaking-rejoining enzymes"/>
    <property type="match status" value="1"/>
</dbReference>
<dbReference type="EMBL" id="SGIS01000022">
    <property type="protein sequence ID" value="RZF63702.1"/>
    <property type="molecule type" value="Genomic_DNA"/>
</dbReference>
<dbReference type="Pfam" id="PF22022">
    <property type="entry name" value="Phage_int_M"/>
    <property type="match status" value="1"/>
</dbReference>
<evidence type="ECO:0000256" key="2">
    <source>
        <dbReference type="ARBA" id="ARBA00022908"/>
    </source>
</evidence>
<evidence type="ECO:0000259" key="6">
    <source>
        <dbReference type="PROSITE" id="PS51898"/>
    </source>
</evidence>
<dbReference type="AlphaFoldDB" id="A0A4Q6Y0K3"/>
<sequence>MGNLTKDQVRDLSTPGRYSDGDGLILKIGPSGGKSWILRVQVNGRRRDIGLGDCQDFSLRAARAAAADLRKLARAGIDPLEERKKQVVVVPTFEEAAALVHAELLKGWKNGKHTDQWLTTLKNYAYPKLGKLRVDQIEGPLIRDVLAEIWLDIPETARRLKQRIGTVLDWSYSKGFRSTEAPMRSISKGLPRQPRKSGHHAAMAHADLPKFLAQLRSKPFNVGRLALEATILTATRSGEVRGARWPELNEDFTVWTVPAERMKAGVAHSIPLSPQAADVFRQAARIRIKECDLVFPGQISGAPLSDMTLLEILRGMELPVTVHGFRSTFRDWVADETDYPREVAEAALAHTLENKVEAAYRRTDFFLKRRKLMNDWADYCDSAGNNTSREVRAELTAKRPAQRRRRAAARTISTGRNAVSVPDDGQ</sequence>
<dbReference type="PANTHER" id="PTHR30629">
    <property type="entry name" value="PROPHAGE INTEGRASE"/>
    <property type="match status" value="1"/>
</dbReference>
<dbReference type="Gene3D" id="3.30.160.390">
    <property type="entry name" value="Integrase, DNA-binding domain"/>
    <property type="match status" value="1"/>
</dbReference>
<feature type="region of interest" description="Disordered" evidence="5">
    <location>
        <begin position="396"/>
        <end position="426"/>
    </location>
</feature>
<comment type="caution">
    <text evidence="7">The sequence shown here is derived from an EMBL/GenBank/DDBJ whole genome shotgun (WGS) entry which is preliminary data.</text>
</comment>
<dbReference type="OrthoDB" id="7388552at2"/>
<proteinExistence type="inferred from homology"/>